<dbReference type="Pfam" id="PF01032">
    <property type="entry name" value="FecCD"/>
    <property type="match status" value="1"/>
</dbReference>
<dbReference type="Proteomes" id="UP000638043">
    <property type="component" value="Unassembled WGS sequence"/>
</dbReference>
<feature type="transmembrane region" description="Helical" evidence="8">
    <location>
        <begin position="307"/>
        <end position="326"/>
    </location>
</feature>
<evidence type="ECO:0000256" key="6">
    <source>
        <dbReference type="ARBA" id="ARBA00022989"/>
    </source>
</evidence>
<feature type="transmembrane region" description="Helical" evidence="8">
    <location>
        <begin position="335"/>
        <end position="354"/>
    </location>
</feature>
<keyword evidence="5 8" id="KW-0812">Transmembrane</keyword>
<evidence type="ECO:0000313" key="10">
    <source>
        <dbReference type="Proteomes" id="UP000638043"/>
    </source>
</evidence>
<evidence type="ECO:0000256" key="8">
    <source>
        <dbReference type="SAM" id="Phobius"/>
    </source>
</evidence>
<feature type="transmembrane region" description="Helical" evidence="8">
    <location>
        <begin position="263"/>
        <end position="287"/>
    </location>
</feature>
<gene>
    <name evidence="9" type="ORF">GCM10010910_28430</name>
</gene>
<dbReference type="EMBL" id="BMMQ01000012">
    <property type="protein sequence ID" value="GGO67197.1"/>
    <property type="molecule type" value="Genomic_DNA"/>
</dbReference>
<keyword evidence="7 8" id="KW-0472">Membrane</keyword>
<comment type="caution">
    <text evidence="9">The sequence shown here is derived from an EMBL/GenBank/DDBJ whole genome shotgun (WGS) entry which is preliminary data.</text>
</comment>
<dbReference type="PANTHER" id="PTHR30472:SF67">
    <property type="entry name" value="PERMEASE OF ABC TRANSPORTER-RELATED"/>
    <property type="match status" value="1"/>
</dbReference>
<dbReference type="CDD" id="cd06550">
    <property type="entry name" value="TM_ABC_iron-siderophores_like"/>
    <property type="match status" value="1"/>
</dbReference>
<comment type="subcellular location">
    <subcellularLocation>
        <location evidence="1">Cell membrane</location>
        <topology evidence="1">Multi-pass membrane protein</topology>
    </subcellularLocation>
</comment>
<feature type="transmembrane region" description="Helical" evidence="8">
    <location>
        <begin position="115"/>
        <end position="136"/>
    </location>
</feature>
<dbReference type="Gene3D" id="1.10.3470.10">
    <property type="entry name" value="ABC transporter involved in vitamin B12 uptake, BtuC"/>
    <property type="match status" value="1"/>
</dbReference>
<dbReference type="InterPro" id="IPR037294">
    <property type="entry name" value="ABC_BtuC-like"/>
</dbReference>
<dbReference type="SUPFAM" id="SSF81345">
    <property type="entry name" value="ABC transporter involved in vitamin B12 uptake, BtuC"/>
    <property type="match status" value="1"/>
</dbReference>
<evidence type="ECO:0000256" key="4">
    <source>
        <dbReference type="ARBA" id="ARBA00022475"/>
    </source>
</evidence>
<keyword evidence="4" id="KW-1003">Cell membrane</keyword>
<keyword evidence="3" id="KW-0813">Transport</keyword>
<feature type="transmembrane region" description="Helical" evidence="8">
    <location>
        <begin position="174"/>
        <end position="196"/>
    </location>
</feature>
<feature type="transmembrane region" description="Helical" evidence="8">
    <location>
        <begin position="29"/>
        <end position="50"/>
    </location>
</feature>
<protein>
    <submittedName>
        <fullName evidence="9">ABC transporter permease</fullName>
    </submittedName>
</protein>
<evidence type="ECO:0000313" key="9">
    <source>
        <dbReference type="EMBL" id="GGO67197.1"/>
    </source>
</evidence>
<evidence type="ECO:0000256" key="3">
    <source>
        <dbReference type="ARBA" id="ARBA00022448"/>
    </source>
</evidence>
<reference evidence="10" key="1">
    <citation type="journal article" date="2019" name="Int. J. Syst. Evol. Microbiol.">
        <title>The Global Catalogue of Microorganisms (GCM) 10K type strain sequencing project: providing services to taxonomists for standard genome sequencing and annotation.</title>
        <authorList>
            <consortium name="The Broad Institute Genomics Platform"/>
            <consortium name="The Broad Institute Genome Sequencing Center for Infectious Disease"/>
            <person name="Wu L."/>
            <person name="Ma J."/>
        </authorList>
    </citation>
    <scope>NUCLEOTIDE SEQUENCE [LARGE SCALE GENOMIC DNA]</scope>
    <source>
        <strain evidence="10">CGMCC 4.7181</strain>
    </source>
</reference>
<keyword evidence="6 8" id="KW-1133">Transmembrane helix</keyword>
<proteinExistence type="inferred from homology"/>
<feature type="transmembrane region" description="Helical" evidence="8">
    <location>
        <begin position="86"/>
        <end position="103"/>
    </location>
</feature>
<dbReference type="InterPro" id="IPR000522">
    <property type="entry name" value="ABC_transptr_permease_BtuC"/>
</dbReference>
<name>A0ABQ2N590_9MICO</name>
<organism evidence="9 10">
    <name type="scientific">Microbacterium nanhaiense</name>
    <dbReference type="NCBI Taxonomy" id="1301026"/>
    <lineage>
        <taxon>Bacteria</taxon>
        <taxon>Bacillati</taxon>
        <taxon>Actinomycetota</taxon>
        <taxon>Actinomycetes</taxon>
        <taxon>Micrococcales</taxon>
        <taxon>Microbacteriaceae</taxon>
        <taxon>Microbacterium</taxon>
    </lineage>
</organism>
<keyword evidence="10" id="KW-1185">Reference proteome</keyword>
<feature type="transmembrane region" description="Helical" evidence="8">
    <location>
        <begin position="216"/>
        <end position="238"/>
    </location>
</feature>
<accession>A0ABQ2N590</accession>
<sequence>MTVLARSTPSAARALGILLQRRRTSAATALLGAVLIASLAGAMCIGSVSIPLAEVWGILHAQLRGVESASSAADTAIVWKIRLPRAVLGAVVGAGLAVCGMAMQAMVRNELADPFLLGINSGASTGAAAAILFGVGAGLGAIALPGSAFVGALAAGVLAFVIAHTAGRLTSTRLLLAGITVGYLLTAATSFLVFAAGSAEGARSVMFWLLGSLSLAAWDGLLVAALVVVASTTVLFTLAGRRFDALAIGDETMMGLGLSPQRLRVILLVLVSLCVGVLVSVAGSIGFVGLVVPHLARRMVGAAHSRAFPVAALLGAVLLVWADVLARNVLAPQELPIGIVTAVIGAPFLIALIARTRSVA</sequence>
<evidence type="ECO:0000256" key="5">
    <source>
        <dbReference type="ARBA" id="ARBA00022692"/>
    </source>
</evidence>
<evidence type="ECO:0000256" key="7">
    <source>
        <dbReference type="ARBA" id="ARBA00023136"/>
    </source>
</evidence>
<evidence type="ECO:0000256" key="2">
    <source>
        <dbReference type="ARBA" id="ARBA00007935"/>
    </source>
</evidence>
<dbReference type="RefSeq" id="WP_188703010.1">
    <property type="nucleotide sequence ID" value="NZ_BMMQ01000012.1"/>
</dbReference>
<comment type="similarity">
    <text evidence="2">Belongs to the binding-protein-dependent transport system permease family. FecCD subfamily.</text>
</comment>
<feature type="transmembrane region" description="Helical" evidence="8">
    <location>
        <begin position="142"/>
        <end position="162"/>
    </location>
</feature>
<dbReference type="PANTHER" id="PTHR30472">
    <property type="entry name" value="FERRIC ENTEROBACTIN TRANSPORT SYSTEM PERMEASE PROTEIN"/>
    <property type="match status" value="1"/>
</dbReference>
<evidence type="ECO:0000256" key="1">
    <source>
        <dbReference type="ARBA" id="ARBA00004651"/>
    </source>
</evidence>